<evidence type="ECO:0000256" key="6">
    <source>
        <dbReference type="SAM" id="SignalP"/>
    </source>
</evidence>
<evidence type="ECO:0000256" key="4">
    <source>
        <dbReference type="ARBA" id="ARBA00022825"/>
    </source>
</evidence>
<dbReference type="InterPro" id="IPR001254">
    <property type="entry name" value="Trypsin_dom"/>
</dbReference>
<evidence type="ECO:0000256" key="3">
    <source>
        <dbReference type="ARBA" id="ARBA00022801"/>
    </source>
</evidence>
<dbReference type="FunFam" id="2.40.10.10:FF:000068">
    <property type="entry name" value="transmembrane protease serine 2"/>
    <property type="match status" value="1"/>
</dbReference>
<dbReference type="InterPro" id="IPR043504">
    <property type="entry name" value="Peptidase_S1_PA_chymotrypsin"/>
</dbReference>
<dbReference type="PROSITE" id="PS50240">
    <property type="entry name" value="TRYPSIN_DOM"/>
    <property type="match status" value="1"/>
</dbReference>
<keyword evidence="5" id="KW-1015">Disulfide bond</keyword>
<reference evidence="8 9" key="1">
    <citation type="journal article" date="2024" name="bioRxiv">
        <title>A reference genome for Trichogramma kaykai: A tiny desert-dwelling parasitoid wasp with competing sex-ratio distorters.</title>
        <authorList>
            <person name="Culotta J."/>
            <person name="Lindsey A.R."/>
        </authorList>
    </citation>
    <scope>NUCLEOTIDE SEQUENCE [LARGE SCALE GENOMIC DNA]</scope>
    <source>
        <strain evidence="8 9">KSX58</strain>
    </source>
</reference>
<keyword evidence="2" id="KW-0645">Protease</keyword>
<dbReference type="AlphaFoldDB" id="A0ABD2W082"/>
<feature type="domain" description="Peptidase S1" evidence="7">
    <location>
        <begin position="23"/>
        <end position="257"/>
    </location>
</feature>
<name>A0ABD2W082_9HYME</name>
<evidence type="ECO:0000259" key="7">
    <source>
        <dbReference type="PROSITE" id="PS50240"/>
    </source>
</evidence>
<dbReference type="InterPro" id="IPR018114">
    <property type="entry name" value="TRYPSIN_HIS"/>
</dbReference>
<dbReference type="PRINTS" id="PR00722">
    <property type="entry name" value="CHYMOTRYPSIN"/>
</dbReference>
<dbReference type="InterPro" id="IPR001314">
    <property type="entry name" value="Peptidase_S1A"/>
</dbReference>
<keyword evidence="9" id="KW-1185">Reference proteome</keyword>
<organism evidence="8 9">
    <name type="scientific">Trichogramma kaykai</name>
    <dbReference type="NCBI Taxonomy" id="54128"/>
    <lineage>
        <taxon>Eukaryota</taxon>
        <taxon>Metazoa</taxon>
        <taxon>Ecdysozoa</taxon>
        <taxon>Arthropoda</taxon>
        <taxon>Hexapoda</taxon>
        <taxon>Insecta</taxon>
        <taxon>Pterygota</taxon>
        <taxon>Neoptera</taxon>
        <taxon>Endopterygota</taxon>
        <taxon>Hymenoptera</taxon>
        <taxon>Apocrita</taxon>
        <taxon>Proctotrupomorpha</taxon>
        <taxon>Chalcidoidea</taxon>
        <taxon>Trichogrammatidae</taxon>
        <taxon>Trichogramma</taxon>
    </lineage>
</organism>
<comment type="caution">
    <text evidence="8">The sequence shown here is derived from an EMBL/GenBank/DDBJ whole genome shotgun (WGS) entry which is preliminary data.</text>
</comment>
<evidence type="ECO:0000256" key="5">
    <source>
        <dbReference type="ARBA" id="ARBA00023157"/>
    </source>
</evidence>
<dbReference type="GO" id="GO:0008236">
    <property type="term" value="F:serine-type peptidase activity"/>
    <property type="evidence" value="ECO:0007669"/>
    <property type="project" value="UniProtKB-KW"/>
</dbReference>
<protein>
    <recommendedName>
        <fullName evidence="7">Peptidase S1 domain-containing protein</fullName>
    </recommendedName>
</protein>
<dbReference type="InterPro" id="IPR050430">
    <property type="entry name" value="Peptidase_S1"/>
</dbReference>
<keyword evidence="6" id="KW-0732">Signal</keyword>
<dbReference type="InterPro" id="IPR009003">
    <property type="entry name" value="Peptidase_S1_PA"/>
</dbReference>
<accession>A0ABD2W082</accession>
<dbReference type="Pfam" id="PF00089">
    <property type="entry name" value="Trypsin"/>
    <property type="match status" value="1"/>
</dbReference>
<dbReference type="GO" id="GO:0006508">
    <property type="term" value="P:proteolysis"/>
    <property type="evidence" value="ECO:0007669"/>
    <property type="project" value="UniProtKB-KW"/>
</dbReference>
<evidence type="ECO:0000256" key="1">
    <source>
        <dbReference type="ARBA" id="ARBA00007664"/>
    </source>
</evidence>
<dbReference type="PANTHER" id="PTHR24276:SF98">
    <property type="entry name" value="FI18310P1-RELATED"/>
    <property type="match status" value="1"/>
</dbReference>
<comment type="similarity">
    <text evidence="1">Belongs to the peptidase S1 family.</text>
</comment>
<gene>
    <name evidence="8" type="ORF">TKK_018554</name>
</gene>
<dbReference type="PROSITE" id="PS00134">
    <property type="entry name" value="TRYPSIN_HIS"/>
    <property type="match status" value="1"/>
</dbReference>
<evidence type="ECO:0000313" key="9">
    <source>
        <dbReference type="Proteomes" id="UP001627154"/>
    </source>
</evidence>
<dbReference type="PANTHER" id="PTHR24276">
    <property type="entry name" value="POLYSERASE-RELATED"/>
    <property type="match status" value="1"/>
</dbReference>
<dbReference type="SMART" id="SM00020">
    <property type="entry name" value="Tryp_SPc"/>
    <property type="match status" value="1"/>
</dbReference>
<sequence length="263" mass="29303">MKLVAGLFLALIAGTLGRKQSRIIGGTRSQLHQFPHQVIIRLNGLHQCGGSIISERHILTAAHCFPSALKPPYRNITVVTDTIAIFDSKHQVHPVANVTKHPFYLFNKANHSAHDIAIVTLQKNLTLSERIQKLKLPSRSAQLGDAVIAVGWGRTSISGKKSTEQHYTNLEIIPWDKCENLLNGNGRRRSRHVFSTEICAFSRKKQVGMCYGDSGGGLFKDDEIIGVTSWVVPCALGLPDVFDDVFRFVDWIKRVMNENQGNR</sequence>
<dbReference type="Proteomes" id="UP001627154">
    <property type="component" value="Unassembled WGS sequence"/>
</dbReference>
<dbReference type="SUPFAM" id="SSF50494">
    <property type="entry name" value="Trypsin-like serine proteases"/>
    <property type="match status" value="1"/>
</dbReference>
<evidence type="ECO:0000256" key="2">
    <source>
        <dbReference type="ARBA" id="ARBA00022670"/>
    </source>
</evidence>
<dbReference type="Gene3D" id="2.40.10.10">
    <property type="entry name" value="Trypsin-like serine proteases"/>
    <property type="match status" value="1"/>
</dbReference>
<dbReference type="EMBL" id="JBJJXI010000149">
    <property type="protein sequence ID" value="KAL3386052.1"/>
    <property type="molecule type" value="Genomic_DNA"/>
</dbReference>
<dbReference type="CDD" id="cd00190">
    <property type="entry name" value="Tryp_SPc"/>
    <property type="match status" value="1"/>
</dbReference>
<evidence type="ECO:0000313" key="8">
    <source>
        <dbReference type="EMBL" id="KAL3386052.1"/>
    </source>
</evidence>
<keyword evidence="4" id="KW-0720">Serine protease</keyword>
<proteinExistence type="inferred from homology"/>
<keyword evidence="3" id="KW-0378">Hydrolase</keyword>
<feature type="chain" id="PRO_5044830660" description="Peptidase S1 domain-containing protein" evidence="6">
    <location>
        <begin position="18"/>
        <end position="263"/>
    </location>
</feature>
<feature type="signal peptide" evidence="6">
    <location>
        <begin position="1"/>
        <end position="17"/>
    </location>
</feature>